<keyword evidence="10" id="KW-0472">Membrane</keyword>
<dbReference type="STRING" id="746697.Aeqsu_3081"/>
<dbReference type="SUPFAM" id="SSF48452">
    <property type="entry name" value="TPR-like"/>
    <property type="match status" value="2"/>
</dbReference>
<organism evidence="13 14">
    <name type="scientific">Aequorivita sublithincola (strain DSM 14238 / LMG 21431 / ACAM 643 / 9-3)</name>
    <dbReference type="NCBI Taxonomy" id="746697"/>
    <lineage>
        <taxon>Bacteria</taxon>
        <taxon>Pseudomonadati</taxon>
        <taxon>Bacteroidota</taxon>
        <taxon>Flavobacteriia</taxon>
        <taxon>Flavobacteriales</taxon>
        <taxon>Flavobacteriaceae</taxon>
        <taxon>Aequorivita</taxon>
    </lineage>
</organism>
<dbReference type="Pfam" id="PF07730">
    <property type="entry name" value="HisKA_3"/>
    <property type="match status" value="1"/>
</dbReference>
<keyword evidence="9" id="KW-0802">TPR repeat</keyword>
<evidence type="ECO:0000256" key="7">
    <source>
        <dbReference type="ARBA" id="ARBA00022840"/>
    </source>
</evidence>
<feature type="repeat" description="TPR" evidence="9">
    <location>
        <begin position="234"/>
        <end position="267"/>
    </location>
</feature>
<gene>
    <name evidence="13" type="ordered locus">Aeqsu_3081</name>
</gene>
<dbReference type="GO" id="GO:0046983">
    <property type="term" value="F:protein dimerization activity"/>
    <property type="evidence" value="ECO:0007669"/>
    <property type="project" value="InterPro"/>
</dbReference>
<evidence type="ECO:0000313" key="14">
    <source>
        <dbReference type="Proteomes" id="UP000006049"/>
    </source>
</evidence>
<evidence type="ECO:0000256" key="6">
    <source>
        <dbReference type="ARBA" id="ARBA00022777"/>
    </source>
</evidence>
<evidence type="ECO:0000259" key="11">
    <source>
        <dbReference type="Pfam" id="PF02518"/>
    </source>
</evidence>
<feature type="domain" description="Signal transduction histidine kinase subgroup 3 dimerisation and phosphoacceptor" evidence="12">
    <location>
        <begin position="476"/>
        <end position="537"/>
    </location>
</feature>
<evidence type="ECO:0000256" key="5">
    <source>
        <dbReference type="ARBA" id="ARBA00022741"/>
    </source>
</evidence>
<dbReference type="Gene3D" id="3.30.565.10">
    <property type="entry name" value="Histidine kinase-like ATPase, C-terminal domain"/>
    <property type="match status" value="1"/>
</dbReference>
<dbReference type="GO" id="GO:0000155">
    <property type="term" value="F:phosphorelay sensor kinase activity"/>
    <property type="evidence" value="ECO:0007669"/>
    <property type="project" value="InterPro"/>
</dbReference>
<name>I3YZV0_AEQSU</name>
<dbReference type="EC" id="2.7.13.3" evidence="2"/>
<reference evidence="13 14" key="1">
    <citation type="submission" date="2012-06" db="EMBL/GenBank/DDBJ databases">
        <title>The complete genome of Aequorivita sublithincola DSM 14238.</title>
        <authorList>
            <consortium name="US DOE Joint Genome Institute (JGI-PGF)"/>
            <person name="Lucas S."/>
            <person name="Copeland A."/>
            <person name="Lapidus A."/>
            <person name="Goodwin L."/>
            <person name="Pitluck S."/>
            <person name="Peters L."/>
            <person name="Munk A.C.C."/>
            <person name="Kyrpides N."/>
            <person name="Mavromatis K."/>
            <person name="Pagani I."/>
            <person name="Ivanova N."/>
            <person name="Ovchinnikova G."/>
            <person name="Zeytun A."/>
            <person name="Detter J.C."/>
            <person name="Han C."/>
            <person name="Land M."/>
            <person name="Hauser L."/>
            <person name="Markowitz V."/>
            <person name="Cheng J.-F."/>
            <person name="Hugenholtz P."/>
            <person name="Woyke T."/>
            <person name="Wu D."/>
            <person name="Tindall B."/>
            <person name="Faehnrich R."/>
            <person name="Brambilla E."/>
            <person name="Klenk H.-P."/>
            <person name="Eisen J.A."/>
        </authorList>
    </citation>
    <scope>NUCLEOTIDE SEQUENCE [LARGE SCALE GENOMIC DNA]</scope>
    <source>
        <strain evidence="14">DSM 14238 / LMG 21431 / ACAM 643 / 9-3</strain>
    </source>
</reference>
<evidence type="ECO:0000256" key="9">
    <source>
        <dbReference type="PROSITE-ProRule" id="PRU00339"/>
    </source>
</evidence>
<dbReference type="GO" id="GO:0016020">
    <property type="term" value="C:membrane"/>
    <property type="evidence" value="ECO:0007669"/>
    <property type="project" value="InterPro"/>
</dbReference>
<dbReference type="HOGENOM" id="CLU_000445_106_0_10"/>
<evidence type="ECO:0000256" key="10">
    <source>
        <dbReference type="SAM" id="Phobius"/>
    </source>
</evidence>
<keyword evidence="14" id="KW-1185">Reference proteome</keyword>
<dbReference type="AlphaFoldDB" id="I3YZV0"/>
<sequence length="673" mass="78907">MYTGAHRYPIYLFIGTFILLLISCKPDAKKQDANILKVDCFLQSQEHIGNLMDNTQINDALQTIQVLNNDSLKMIYYNKIAYMLAEQPDTTFFYIASKRGLSIAERRKDSSAIADSNWNYGIHYLKRNLYNKSYAHYQQAHSFFHERNDYYAGKMLYNMAYIRSKIKDYTGSEILLFQAIPIFKKLNKNKQLYFCYNLLGTIYDELQEYDNALKHYEKALDFLNKVNDKYLYEQDIQNNIGLLYQKKGRQKQAIELFDKALSQKDLKKLDPALYARIIDNRAYSLYLLNENSRLPDEFLTALHIRDSIWHEPGILMSHIHLSSYFLKHQDTAIALQHAIQAYTLSKQLHLNRDALTALLLLAEIKPSKKENYLREHIKLTDSLNQEERKVRDKFTRIQFETDSYIEKNNQLTRDKILIVASGAALTIILILLIVNYKQRAKNKALEFETEQQKANEKIYLLTLKQQANLDKGRLQERRRISEELHDGILARLFGIRLNWEFLKLSGERKTLVKHREFLAALQQAEKEIRDISHDLRNELFLSETLFVRNVEHLIKKWGEQASFKFEFKTDESIIWENIDNYTKANIYKILEEALHNIAIHAEATLIKVYFNKTHNTIKISVEDNGIGLIKRFTNKGIGIKNMKSRTKKLKGSFLIQSVPKKGTKIFINIPLKT</sequence>
<dbReference type="Pfam" id="PF13424">
    <property type="entry name" value="TPR_12"/>
    <property type="match status" value="1"/>
</dbReference>
<keyword evidence="5" id="KW-0547">Nucleotide-binding</keyword>
<evidence type="ECO:0000256" key="8">
    <source>
        <dbReference type="ARBA" id="ARBA00023012"/>
    </source>
</evidence>
<dbReference type="SUPFAM" id="SSF55874">
    <property type="entry name" value="ATPase domain of HSP90 chaperone/DNA topoisomerase II/histidine kinase"/>
    <property type="match status" value="1"/>
</dbReference>
<dbReference type="OrthoDB" id="977000at2"/>
<dbReference type="InterPro" id="IPR011990">
    <property type="entry name" value="TPR-like_helical_dom_sf"/>
</dbReference>
<dbReference type="InterPro" id="IPR050482">
    <property type="entry name" value="Sensor_HK_TwoCompSys"/>
</dbReference>
<keyword evidence="6 13" id="KW-0418">Kinase</keyword>
<dbReference type="PANTHER" id="PTHR24421:SF10">
    <property type="entry name" value="NITRATE_NITRITE SENSOR PROTEIN NARQ"/>
    <property type="match status" value="1"/>
</dbReference>
<dbReference type="InterPro" id="IPR036890">
    <property type="entry name" value="HATPase_C_sf"/>
</dbReference>
<dbReference type="Pfam" id="PF02518">
    <property type="entry name" value="HATPase_c"/>
    <property type="match status" value="1"/>
</dbReference>
<dbReference type="eggNOG" id="COG4585">
    <property type="taxonomic scope" value="Bacteria"/>
</dbReference>
<keyword evidence="10" id="KW-0812">Transmembrane</keyword>
<dbReference type="Gene3D" id="1.25.40.10">
    <property type="entry name" value="Tetratricopeptide repeat domain"/>
    <property type="match status" value="2"/>
</dbReference>
<evidence type="ECO:0000256" key="3">
    <source>
        <dbReference type="ARBA" id="ARBA00022553"/>
    </source>
</evidence>
<feature type="repeat" description="TPR" evidence="9">
    <location>
        <begin position="193"/>
        <end position="226"/>
    </location>
</feature>
<keyword evidence="4" id="KW-0808">Transferase</keyword>
<dbReference type="InterPro" id="IPR019734">
    <property type="entry name" value="TPR_rpt"/>
</dbReference>
<dbReference type="RefSeq" id="WP_014783767.1">
    <property type="nucleotide sequence ID" value="NC_018013.1"/>
</dbReference>
<evidence type="ECO:0000256" key="4">
    <source>
        <dbReference type="ARBA" id="ARBA00022679"/>
    </source>
</evidence>
<dbReference type="eggNOG" id="COG0457">
    <property type="taxonomic scope" value="Bacteria"/>
</dbReference>
<dbReference type="SMART" id="SM00028">
    <property type="entry name" value="TPR"/>
    <property type="match status" value="4"/>
</dbReference>
<proteinExistence type="predicted"/>
<protein>
    <recommendedName>
        <fullName evidence="2">histidine kinase</fullName>
        <ecNumber evidence="2">2.7.13.3</ecNumber>
    </recommendedName>
</protein>
<feature type="transmembrane region" description="Helical" evidence="10">
    <location>
        <begin position="416"/>
        <end position="436"/>
    </location>
</feature>
<dbReference type="PROSITE" id="PS51257">
    <property type="entry name" value="PROKAR_LIPOPROTEIN"/>
    <property type="match status" value="1"/>
</dbReference>
<dbReference type="EMBL" id="CP003280">
    <property type="protein sequence ID" value="AFL82518.1"/>
    <property type="molecule type" value="Genomic_DNA"/>
</dbReference>
<dbReference type="CDD" id="cd16917">
    <property type="entry name" value="HATPase_UhpB-NarQ-NarX-like"/>
    <property type="match status" value="1"/>
</dbReference>
<dbReference type="KEGG" id="asl:Aeqsu_3081"/>
<evidence type="ECO:0000256" key="1">
    <source>
        <dbReference type="ARBA" id="ARBA00000085"/>
    </source>
</evidence>
<comment type="catalytic activity">
    <reaction evidence="1">
        <text>ATP + protein L-histidine = ADP + protein N-phospho-L-histidine.</text>
        <dbReference type="EC" id="2.7.13.3"/>
    </reaction>
</comment>
<dbReference type="PROSITE" id="PS50005">
    <property type="entry name" value="TPR"/>
    <property type="match status" value="2"/>
</dbReference>
<keyword evidence="3" id="KW-0597">Phosphoprotein</keyword>
<accession>I3YZV0</accession>
<dbReference type="Proteomes" id="UP000006049">
    <property type="component" value="Chromosome"/>
</dbReference>
<dbReference type="PANTHER" id="PTHR24421">
    <property type="entry name" value="NITRATE/NITRITE SENSOR PROTEIN NARX-RELATED"/>
    <property type="match status" value="1"/>
</dbReference>
<evidence type="ECO:0000259" key="12">
    <source>
        <dbReference type="Pfam" id="PF07730"/>
    </source>
</evidence>
<evidence type="ECO:0000256" key="2">
    <source>
        <dbReference type="ARBA" id="ARBA00012438"/>
    </source>
</evidence>
<evidence type="ECO:0000313" key="13">
    <source>
        <dbReference type="EMBL" id="AFL82518.1"/>
    </source>
</evidence>
<dbReference type="InterPro" id="IPR011712">
    <property type="entry name" value="Sig_transdc_His_kin_sub3_dim/P"/>
</dbReference>
<feature type="domain" description="Histidine kinase/HSP90-like ATPase" evidence="11">
    <location>
        <begin position="585"/>
        <end position="672"/>
    </location>
</feature>
<dbReference type="Gene3D" id="1.20.5.1930">
    <property type="match status" value="1"/>
</dbReference>
<feature type="transmembrane region" description="Helical" evidence="10">
    <location>
        <begin position="6"/>
        <end position="24"/>
    </location>
</feature>
<dbReference type="GO" id="GO:0005524">
    <property type="term" value="F:ATP binding"/>
    <property type="evidence" value="ECO:0007669"/>
    <property type="project" value="UniProtKB-KW"/>
</dbReference>
<keyword evidence="8" id="KW-0902">Two-component regulatory system</keyword>
<keyword evidence="7" id="KW-0067">ATP-binding</keyword>
<keyword evidence="10" id="KW-1133">Transmembrane helix</keyword>
<dbReference type="InterPro" id="IPR003594">
    <property type="entry name" value="HATPase_dom"/>
</dbReference>